<comment type="caution">
    <text evidence="8">The sequence shown here is derived from an EMBL/GenBank/DDBJ whole genome shotgun (WGS) entry which is preliminary data.</text>
</comment>
<protein>
    <submittedName>
        <fullName evidence="8">Glycan metabolism protein RagB</fullName>
    </submittedName>
</protein>
<dbReference type="InParanoid" id="A0A1Y2PFB5"/>
<evidence type="ECO:0000256" key="1">
    <source>
        <dbReference type="ARBA" id="ARBA00004442"/>
    </source>
</evidence>
<evidence type="ECO:0000256" key="4">
    <source>
        <dbReference type="ARBA" id="ARBA00023136"/>
    </source>
</evidence>
<dbReference type="GO" id="GO:0009279">
    <property type="term" value="C:cell outer membrane"/>
    <property type="evidence" value="ECO:0007669"/>
    <property type="project" value="UniProtKB-SubCell"/>
</dbReference>
<gene>
    <name evidence="8" type="ORF">WH52_06960</name>
</gene>
<dbReference type="Gene3D" id="1.25.40.390">
    <property type="match status" value="1"/>
</dbReference>
<evidence type="ECO:0000259" key="7">
    <source>
        <dbReference type="Pfam" id="PF14322"/>
    </source>
</evidence>
<evidence type="ECO:0000256" key="5">
    <source>
        <dbReference type="ARBA" id="ARBA00023237"/>
    </source>
</evidence>
<evidence type="ECO:0000313" key="9">
    <source>
        <dbReference type="Proteomes" id="UP000194221"/>
    </source>
</evidence>
<keyword evidence="4" id="KW-0472">Membrane</keyword>
<dbReference type="SUPFAM" id="SSF48452">
    <property type="entry name" value="TPR-like"/>
    <property type="match status" value="1"/>
</dbReference>
<dbReference type="InterPro" id="IPR033985">
    <property type="entry name" value="SusD-like_N"/>
</dbReference>
<reference evidence="8 9" key="1">
    <citation type="submission" date="2015-03" db="EMBL/GenBank/DDBJ databases">
        <title>Genome sequence of Tenacibaculum sp. S2-2, isolated from intestinal microbiota of sea cucumber, Apostichopus japonicas.</title>
        <authorList>
            <person name="Shao Z."/>
            <person name="Wang L."/>
            <person name="Li X."/>
        </authorList>
    </citation>
    <scope>NUCLEOTIDE SEQUENCE [LARGE SCALE GENOMIC DNA]</scope>
    <source>
        <strain evidence="8 9">S2-2</strain>
    </source>
</reference>
<dbReference type="InterPro" id="IPR012944">
    <property type="entry name" value="SusD_RagB_dom"/>
</dbReference>
<dbReference type="PROSITE" id="PS51257">
    <property type="entry name" value="PROKAR_LIPOPROTEIN"/>
    <property type="match status" value="1"/>
</dbReference>
<dbReference type="Proteomes" id="UP000194221">
    <property type="component" value="Unassembled WGS sequence"/>
</dbReference>
<accession>A0A1Y2PFB5</accession>
<keyword evidence="9" id="KW-1185">Reference proteome</keyword>
<dbReference type="STRING" id="1635173.WH52_06960"/>
<feature type="domain" description="SusD-like N-terminal" evidence="7">
    <location>
        <begin position="100"/>
        <end position="243"/>
    </location>
</feature>
<evidence type="ECO:0000256" key="3">
    <source>
        <dbReference type="ARBA" id="ARBA00022729"/>
    </source>
</evidence>
<evidence type="ECO:0000256" key="2">
    <source>
        <dbReference type="ARBA" id="ARBA00006275"/>
    </source>
</evidence>
<comment type="subcellular location">
    <subcellularLocation>
        <location evidence="1">Cell outer membrane</location>
    </subcellularLocation>
</comment>
<name>A0A1Y2PFB5_9FLAO</name>
<comment type="similarity">
    <text evidence="2">Belongs to the SusD family.</text>
</comment>
<dbReference type="InterPro" id="IPR011990">
    <property type="entry name" value="TPR-like_helical_dom_sf"/>
</dbReference>
<evidence type="ECO:0000259" key="6">
    <source>
        <dbReference type="Pfam" id="PF07980"/>
    </source>
</evidence>
<dbReference type="RefSeq" id="WP_086030212.1">
    <property type="nucleotide sequence ID" value="NZ_LAPZ01000003.1"/>
</dbReference>
<organism evidence="8 9">
    <name type="scientific">Tenacibaculum holothuriorum</name>
    <dbReference type="NCBI Taxonomy" id="1635173"/>
    <lineage>
        <taxon>Bacteria</taxon>
        <taxon>Pseudomonadati</taxon>
        <taxon>Bacteroidota</taxon>
        <taxon>Flavobacteriia</taxon>
        <taxon>Flavobacteriales</taxon>
        <taxon>Flavobacteriaceae</taxon>
        <taxon>Tenacibaculum</taxon>
    </lineage>
</organism>
<evidence type="ECO:0000313" key="8">
    <source>
        <dbReference type="EMBL" id="OSY88487.1"/>
    </source>
</evidence>
<dbReference type="OrthoDB" id="1100079at2"/>
<dbReference type="Pfam" id="PF14322">
    <property type="entry name" value="SusD-like_3"/>
    <property type="match status" value="1"/>
</dbReference>
<keyword evidence="3" id="KW-0732">Signal</keyword>
<sequence length="496" mass="55600">MTKKIIYSLSLVATMLFVGCSDDFLDVKPTQLLSDDQLGEAAQFNPAIVNGSVQGLYTLLFQTGTGNLPGARLRHYDFGQKAYDIFTDMLTGDMALSVNTYGWYRRFTELQSTVDFTQEENVLAWRYYYRLIRAANKAIAQSGGNDFTPTSQTTRHLMGQAKAVRAWLYFNLLQSYTSSYVPADPALPLHTDPAQGSQPKSTQAEVYAQVVKDLTEAIDLLQGFNRSGKNQVNQWVAKGILAYTYAAMGDNQKVKDLTSDIINNGGFTLVNRTEALGGFNDVNTAGWMWGQDITADLGLDLVSWWGQMDLFTYSYAWAGDRKAIDQTLYNAIPNDDVRKGQFFNNPGHTYHLMPFRKFYAPARTIGGQRNVTTDYIYMRVAEMYLLNAEANAKLGMDGDARTSLKALLGERLPNTNYIDALSGQALQDEIYLQTRIELWGEGKVYFSFKRNMKSSVRGSNHLSLVGEVIPSTDNRLSFEIPQGEIQNNPFISDQNK</sequence>
<proteinExistence type="inferred from homology"/>
<dbReference type="EMBL" id="LAPZ01000003">
    <property type="protein sequence ID" value="OSY88487.1"/>
    <property type="molecule type" value="Genomic_DNA"/>
</dbReference>
<dbReference type="AlphaFoldDB" id="A0A1Y2PFB5"/>
<feature type="domain" description="RagB/SusD" evidence="6">
    <location>
        <begin position="346"/>
        <end position="456"/>
    </location>
</feature>
<keyword evidence="5" id="KW-0998">Cell outer membrane</keyword>
<dbReference type="Pfam" id="PF07980">
    <property type="entry name" value="SusD_RagB"/>
    <property type="match status" value="1"/>
</dbReference>